<evidence type="ECO:0000313" key="2">
    <source>
        <dbReference type="EMBL" id="KUI57817.1"/>
    </source>
</evidence>
<gene>
    <name evidence="2" type="ORF">VP1G_05112</name>
</gene>
<dbReference type="STRING" id="694573.A0A194V1L1"/>
<feature type="region of interest" description="Disordered" evidence="1">
    <location>
        <begin position="113"/>
        <end position="421"/>
    </location>
</feature>
<feature type="region of interest" description="Disordered" evidence="1">
    <location>
        <begin position="729"/>
        <end position="789"/>
    </location>
</feature>
<feature type="compositionally biased region" description="Polar residues" evidence="1">
    <location>
        <begin position="228"/>
        <end position="260"/>
    </location>
</feature>
<dbReference type="AlphaFoldDB" id="A0A194V1L1"/>
<feature type="compositionally biased region" description="Polar residues" evidence="1">
    <location>
        <begin position="1029"/>
        <end position="1048"/>
    </location>
</feature>
<feature type="region of interest" description="Disordered" evidence="1">
    <location>
        <begin position="693"/>
        <end position="716"/>
    </location>
</feature>
<accession>A0A194V1L1</accession>
<organism evidence="2 3">
    <name type="scientific">Cytospora mali</name>
    <name type="common">Apple Valsa canker fungus</name>
    <name type="synonym">Valsa mali</name>
    <dbReference type="NCBI Taxonomy" id="578113"/>
    <lineage>
        <taxon>Eukaryota</taxon>
        <taxon>Fungi</taxon>
        <taxon>Dikarya</taxon>
        <taxon>Ascomycota</taxon>
        <taxon>Pezizomycotina</taxon>
        <taxon>Sordariomycetes</taxon>
        <taxon>Sordariomycetidae</taxon>
        <taxon>Diaporthales</taxon>
        <taxon>Cytosporaceae</taxon>
        <taxon>Cytospora</taxon>
    </lineage>
</organism>
<feature type="compositionally biased region" description="Basic residues" evidence="1">
    <location>
        <begin position="1015"/>
        <end position="1026"/>
    </location>
</feature>
<feature type="region of interest" description="Disordered" evidence="1">
    <location>
        <begin position="611"/>
        <end position="634"/>
    </location>
</feature>
<feature type="compositionally biased region" description="Low complexity" evidence="1">
    <location>
        <begin position="134"/>
        <end position="145"/>
    </location>
</feature>
<name>A0A194V1L1_CYTMA</name>
<sequence length="1119" mass="122533">MGSQKTPLSASKRTVPIKISVLHTSDRDNFPYTRVEPRWSFTMNLLPLTNIKELCIHAAGQVRRTFNAIQEVARLEARDRDGHVFHGMETIAEEILNGETIYLVEGAGESAVKRKGKERGRLLSLRSGAEQAYRTPSTSSRSSSTSRKKALSQPKMTPSQRSRAMAKAGLPPGYEPARSRRSSTSAIRRTNSPSPALSHVAPAAALKGEVSNRRDDASSEMDGEQAVPKQQTSIALSQKRSPSQNHSLSPQTSPQLQDSQKIVPDSQHHSPRSPLQSPFGSPVKLASETKPKPGASEPCPTQPRSAPPRLNTLDPGKIHNMPTPPTKVLASRPDPYDISSVLSDNENHSPPRPSSTMSSSVRKLGSEYKRRIPASQPPMRQLQMTTNSPSHISKSATTHRYESNRNMGFQHLTTPDKKTTTPFRVEASSPAVALPSSPTNNVAAAIAKGRSKIKRRSIPECVVIGDSEDEIDEELFRNPPAIPASNPSFEASLPWSQPPLRATQDNNLGARPVARRASMPSAGGRITQPNLVGKEEVVDSTADVRQLIDAVKGTLAATSVNSNLKTRALPSSAISPFHLNSPVRKTVPTLPAGKKPFGQTMTEQPTVTVIDSSSSEDMSDGADKGAPTIKAEQSEDYVWRDLPEAVMSGSLVHQDGGDKEKDPEVIQLSSDSDSSIDPAWLDDYDVDLPISELPGIDEPPVINEPLLPDPDSQDIELPAPVVPLQELNNLVTDPVKPSVNETPPSAQPDKRKRPLVGESDSENDRGKKRVRRAEKRKAKKALRRAKHEELLARMEEERKKLALEQAHLRALELEIIVSSPTKARKPRTDDAEVDDDSGLDLSILDDDKYVEDVGTPLGGDDDNESLSRMKSEDGSFSLDMEQVSSSSESRQDSPELSVGAAEPGSPVSEAAHRQQKQQQDSDAAKTANNQYYGEPFDDWAALEATLGRGGFGYSPLEVHNRIHLATVHRCLQVPNELSAIENEAEEEEIDKEPPFVDPSDDQGDSSTGLTQPVVKVKRRNRKRGKKSIASPSKNTPQSPIHDQPSPRSIRSGAPSPKDTPPAPETASAKGRKKGREGKQFKTKARSRRERDRRRLQRKQRAEHNFSKFRDSAKSRRKNH</sequence>
<feature type="region of interest" description="Disordered" evidence="1">
    <location>
        <begin position="651"/>
        <end position="680"/>
    </location>
</feature>
<dbReference type="OrthoDB" id="5241593at2759"/>
<feature type="compositionally biased region" description="Low complexity" evidence="1">
    <location>
        <begin position="916"/>
        <end position="927"/>
    </location>
</feature>
<feature type="region of interest" description="Disordered" evidence="1">
    <location>
        <begin position="978"/>
        <end position="1119"/>
    </location>
</feature>
<feature type="compositionally biased region" description="Basic residues" evidence="1">
    <location>
        <begin position="766"/>
        <end position="785"/>
    </location>
</feature>
<dbReference type="Proteomes" id="UP000078576">
    <property type="component" value="Unassembled WGS sequence"/>
</dbReference>
<feature type="compositionally biased region" description="Low complexity" evidence="1">
    <location>
        <begin position="182"/>
        <end position="192"/>
    </location>
</feature>
<dbReference type="EMBL" id="KN714704">
    <property type="protein sequence ID" value="KUI57817.1"/>
    <property type="molecule type" value="Genomic_DNA"/>
</dbReference>
<feature type="compositionally biased region" description="Basic and acidic residues" evidence="1">
    <location>
        <begin position="655"/>
        <end position="664"/>
    </location>
</feature>
<keyword evidence="3" id="KW-1185">Reference proteome</keyword>
<evidence type="ECO:0000256" key="1">
    <source>
        <dbReference type="SAM" id="MobiDB-lite"/>
    </source>
</evidence>
<proteinExistence type="predicted"/>
<feature type="compositionally biased region" description="Polar residues" evidence="1">
    <location>
        <begin position="382"/>
        <end position="413"/>
    </location>
</feature>
<feature type="region of interest" description="Disordered" evidence="1">
    <location>
        <begin position="815"/>
        <end position="930"/>
    </location>
</feature>
<protein>
    <submittedName>
        <fullName evidence="2">Uncharacterized protein</fullName>
    </submittedName>
</protein>
<feature type="compositionally biased region" description="Low complexity" evidence="1">
    <location>
        <begin position="877"/>
        <end position="888"/>
    </location>
</feature>
<feature type="compositionally biased region" description="Basic residues" evidence="1">
    <location>
        <begin position="1069"/>
        <end position="1098"/>
    </location>
</feature>
<evidence type="ECO:0000313" key="3">
    <source>
        <dbReference type="Proteomes" id="UP000078576"/>
    </source>
</evidence>
<feature type="compositionally biased region" description="Basic and acidic residues" evidence="1">
    <location>
        <begin position="1099"/>
        <end position="1113"/>
    </location>
</feature>
<reference evidence="3" key="1">
    <citation type="submission" date="2014-12" db="EMBL/GenBank/DDBJ databases">
        <title>Genome Sequence of Valsa Canker Pathogens Uncovers a Specific Adaption of Colonization on Woody Bark.</title>
        <authorList>
            <person name="Yin Z."/>
            <person name="Liu H."/>
            <person name="Gao X."/>
            <person name="Li Z."/>
            <person name="Song N."/>
            <person name="Ke X."/>
            <person name="Dai Q."/>
            <person name="Wu Y."/>
            <person name="Sun Y."/>
            <person name="Xu J.-R."/>
            <person name="Kang Z.K."/>
            <person name="Wang L."/>
            <person name="Huang L."/>
        </authorList>
    </citation>
    <scope>NUCLEOTIDE SEQUENCE [LARGE SCALE GENOMIC DNA]</scope>
    <source>
        <strain evidence="3">SXYL134</strain>
    </source>
</reference>